<organism evidence="2">
    <name type="scientific">uncultured Chloroflexi bacterium Rifle_16ft_4_minimus_38099</name>
    <dbReference type="NCBI Taxonomy" id="1665073"/>
    <lineage>
        <taxon>Bacteria</taxon>
        <taxon>Bacillati</taxon>
        <taxon>Chloroflexota</taxon>
        <taxon>environmental samples</taxon>
    </lineage>
</organism>
<dbReference type="InterPro" id="IPR001667">
    <property type="entry name" value="DDH_dom"/>
</dbReference>
<dbReference type="InterPro" id="IPR038763">
    <property type="entry name" value="DHH_sf"/>
</dbReference>
<proteinExistence type="predicted"/>
<evidence type="ECO:0000259" key="1">
    <source>
        <dbReference type="Pfam" id="PF01368"/>
    </source>
</evidence>
<dbReference type="PANTHER" id="PTHR47618">
    <property type="entry name" value="BIFUNCTIONAL OLIGORIBONUCLEASE AND PAP PHOSPHATASE NRNA"/>
    <property type="match status" value="1"/>
</dbReference>
<dbReference type="Gene3D" id="3.90.1640.10">
    <property type="entry name" value="inorganic pyrophosphatase (n-terminal core)"/>
    <property type="match status" value="1"/>
</dbReference>
<protein>
    <submittedName>
        <fullName evidence="2">Phosphoesterase domain-containing protein, phosphoesterase RecJ domain-containing protein</fullName>
    </submittedName>
</protein>
<evidence type="ECO:0000313" key="2">
    <source>
        <dbReference type="EMBL" id="AKQ03551.1"/>
    </source>
</evidence>
<dbReference type="InterPro" id="IPR051319">
    <property type="entry name" value="Oligoribo/pAp-PDE_c-di-AMP_PDE"/>
</dbReference>
<reference evidence="2" key="1">
    <citation type="journal article" date="2015" name="ISME J.">
        <title>Aquifer environment selects for microbial species cohorts in sediment and groundwater.</title>
        <authorList>
            <person name="Hug L.A."/>
            <person name="Thomas B.C."/>
            <person name="Brown C.T."/>
            <person name="Frischkorn K.R."/>
            <person name="Williams K.H."/>
            <person name="Tringe S.G."/>
            <person name="Banfield J.F."/>
        </authorList>
    </citation>
    <scope>NUCLEOTIDE SEQUENCE</scope>
</reference>
<dbReference type="EMBL" id="KT007016">
    <property type="protein sequence ID" value="AKQ03551.1"/>
    <property type="molecule type" value="Genomic_DNA"/>
</dbReference>
<name>A0A0H4T707_9CHLR</name>
<dbReference type="SUPFAM" id="SSF64182">
    <property type="entry name" value="DHH phosphoesterases"/>
    <property type="match status" value="1"/>
</dbReference>
<dbReference type="Pfam" id="PF01368">
    <property type="entry name" value="DHH"/>
    <property type="match status" value="1"/>
</dbReference>
<accession>A0A0H4T707</accession>
<sequence length="340" mass="36046">MDPRERLDRLLTVFGQGDPVLILPHNDPDPDAIASTLGLGQLLAGAGRSCELAYGGIVGRAENRALVRYLGHPLHKLASGELRRSGAIALVDTQPAAGNNPISESEADRVRGVIDHHPQYEGTESVAFSDIRPGIGATSTIITEYIQAADLELSPALATALFYGIETDTMGLGRGASADDAAAYFYLHPLIDTEALADIQRAQLPAAYFQSLRRALDNSHLYDGLAVSYVGEMSYPDLAAEIADLLLRLEGVRWVLSLGKYKDSLILAARSRSRRGGSGRLVRSIVAGRGTAGGHGVMAGGQVVLEGLDPEAVAAELTRLALAHLKIPEDTPGEPLLDDS</sequence>
<dbReference type="PANTHER" id="PTHR47618:SF1">
    <property type="entry name" value="BIFUNCTIONAL OLIGORIBONUCLEASE AND PAP PHOSPHATASE NRNA"/>
    <property type="match status" value="1"/>
</dbReference>
<feature type="domain" description="DDH" evidence="1">
    <location>
        <begin position="20"/>
        <end position="165"/>
    </location>
</feature>
<dbReference type="AlphaFoldDB" id="A0A0H4T707"/>